<dbReference type="Gene3D" id="2.60.40.3440">
    <property type="match status" value="1"/>
</dbReference>
<sequence>MNSIQRSGKQRGCIRRLRAESLESRRLLASYYIDSALGDNSNAGTDSAAPWQTLEQLSIATLKPGDEVLLKRGSSWAESLRIDDAGTEGSPITVGAYGTGAEPIVRRLEVRGGYTHFQDFVVDRNKQSGDAVTIRSSPAVVLRDLEIRNGTSDGIDASSADGLLIEGLTIHHFLAGSFTNQADAHGIVIADTRGVTVRNTEIHHVSGDSFQADPDRDQNFTTDILIEQSHFWTGPLAEDFNSSWLAGQRPGENAIDTKVLKDGWETAERMKMTVRDVVAHGWVADGYIGNRAVFNMKEKIDVTFDGVTVYDSEIGFRLRGSLGNANVTMKNVVMHDLEKAIRAEDDLSNLTVFHSTFGDNINQVIQFAGGDGGKGTWEFKNNAFVGSVPNVASDVSNRSADASEFVDAVMRDYRLLEGSDLIDAVPTIYAVTSDRVGTLRPQGSASDVGAYELSREPLSDSDYIDFGSHNVGSYGGSQDESAVATVEDGGATLHLTGNGWKQVELNYDITADTVIEFDFRSPVAAEIQGIGFDNDLGLTEQYAFQVNGSQPWGNQGFVQSSATNSDWTHYRIPVGQFFTGPFKYLFFANDHDVSNADAEAYYANVKLYEAGAVNHPPIATDDAFTVTNDGSVHTLDVLANDSTLPDSGETLTIASVGSSSAGGEVLVQGGTIQYQPAAGFSGTETFSYTLHDGDVGNTATGIVSVTVEPVAPAGSLDFEALAVGSYGGSQDKSAVATVEDGGATLHLTGNGWKQVELNYDITADTVIEFDFRSPVAAEIQGIGFDNDLGLTEQYAFQVNGSQPWGNQGFVQSSATNSDWTHYRIPVGQFFTGPFKYLFFANDHDVSNADAEAYYANLKLYEAGAVNHPPIATDDAFTVTNDGSVHTLDVLANDSTLPDSGETLTIASVGSSSAGGEVLVQGGTIQYQPAAGFSGTETFSYTLHDGDVGNTATGIVSVTVEPVAPAGSLDFEALAVGSYGGSQDKSAVATVEDGGATLHLTGNGWKQVELNYDITADTVIEFDFRSPVAAEIQGIGFDNDLGLTEQYAFQVNGSQPWGNQGFVQSSATNSDWTHYRIPVGQFFTGPFKYLFFAIDHDVSNADAEAYYANVKLYEATNLS</sequence>
<comment type="caution">
    <text evidence="1">The sequence shown here is derived from an EMBL/GenBank/DDBJ whole genome shotgun (WGS) entry which is preliminary data.</text>
</comment>
<dbReference type="SUPFAM" id="SSF49785">
    <property type="entry name" value="Galactose-binding domain-like"/>
    <property type="match status" value="1"/>
</dbReference>
<evidence type="ECO:0000313" key="1">
    <source>
        <dbReference type="EMBL" id="KAA5546262.1"/>
    </source>
</evidence>
<dbReference type="Pfam" id="PF17963">
    <property type="entry name" value="Big_9"/>
    <property type="match status" value="2"/>
</dbReference>
<dbReference type="InterPro" id="IPR008979">
    <property type="entry name" value="Galactose-bd-like_sf"/>
</dbReference>
<dbReference type="Proteomes" id="UP000324479">
    <property type="component" value="Unassembled WGS sequence"/>
</dbReference>
<dbReference type="AlphaFoldDB" id="A0A5M6DJ35"/>
<dbReference type="Gene3D" id="2.60.40.2810">
    <property type="match status" value="1"/>
</dbReference>
<gene>
    <name evidence="1" type="ORF">FYK55_05085</name>
</gene>
<organism evidence="1 2">
    <name type="scientific">Roseiconus nitratireducens</name>
    <dbReference type="NCBI Taxonomy" id="2605748"/>
    <lineage>
        <taxon>Bacteria</taxon>
        <taxon>Pseudomonadati</taxon>
        <taxon>Planctomycetota</taxon>
        <taxon>Planctomycetia</taxon>
        <taxon>Pirellulales</taxon>
        <taxon>Pirellulaceae</taxon>
        <taxon>Roseiconus</taxon>
    </lineage>
</organism>
<dbReference type="InterPro" id="IPR006626">
    <property type="entry name" value="PbH1"/>
</dbReference>
<dbReference type="NCBIfam" id="NF041518">
    <property type="entry name" value="choice_anch_Q"/>
    <property type="match status" value="1"/>
</dbReference>
<protein>
    <submittedName>
        <fullName evidence="1">Uncharacterized protein</fullName>
    </submittedName>
</protein>
<dbReference type="EMBL" id="VWOX01000002">
    <property type="protein sequence ID" value="KAA5546262.1"/>
    <property type="molecule type" value="Genomic_DNA"/>
</dbReference>
<dbReference type="SMART" id="SM00710">
    <property type="entry name" value="PbH1"/>
    <property type="match status" value="6"/>
</dbReference>
<proteinExistence type="predicted"/>
<name>A0A5M6DJ35_9BACT</name>
<accession>A0A5M6DJ35</accession>
<keyword evidence="2" id="KW-1185">Reference proteome</keyword>
<dbReference type="InterPro" id="IPR059226">
    <property type="entry name" value="Choice_anch_Q_dom"/>
</dbReference>
<dbReference type="Gene3D" id="2.60.120.430">
    <property type="entry name" value="Galactose-binding lectin"/>
    <property type="match status" value="2"/>
</dbReference>
<dbReference type="InterPro" id="IPR012334">
    <property type="entry name" value="Pectin_lyas_fold"/>
</dbReference>
<dbReference type="InterPro" id="IPR011050">
    <property type="entry name" value="Pectin_lyase_fold/virulence"/>
</dbReference>
<reference evidence="1 2" key="1">
    <citation type="submission" date="2019-08" db="EMBL/GenBank/DDBJ databases">
        <authorList>
            <person name="Dhanesh K."/>
            <person name="Kumar G."/>
            <person name="Sasikala C."/>
            <person name="Venkata Ramana C."/>
        </authorList>
    </citation>
    <scope>NUCLEOTIDE SEQUENCE [LARGE SCALE GENOMIC DNA]</scope>
    <source>
        <strain evidence="1 2">JC645</strain>
    </source>
</reference>
<evidence type="ECO:0000313" key="2">
    <source>
        <dbReference type="Proteomes" id="UP000324479"/>
    </source>
</evidence>
<dbReference type="RefSeq" id="WP_150075269.1">
    <property type="nucleotide sequence ID" value="NZ_VWOX01000002.1"/>
</dbReference>
<dbReference type="Gene3D" id="2.160.20.10">
    <property type="entry name" value="Single-stranded right-handed beta-helix, Pectin lyase-like"/>
    <property type="match status" value="1"/>
</dbReference>
<dbReference type="SUPFAM" id="SSF51126">
    <property type="entry name" value="Pectin lyase-like"/>
    <property type="match status" value="1"/>
</dbReference>